<sequence>MSVRLLAEDIIEQWAIRYAEKQVLYDKSRALQPIIREIALSRQFADSQQIREWARDPDDEALTARAMTEMENFRLNFADRSYFVALLESGRYYHNNADNEYAGREFRYVLDPDKPADSWFYDIIEQQRDMHLNVNPDIPLGVTKLWIDVLLRDGQQILGVVGTGLDLTQFLEKVVDERTPGITSLFVDHQGRYSCIATRASSTSRPSPATATRRTASSVCLKGRRTGPPYGRRCRNSRPWTAGSSPASYTSRTSATWPASPTFPKSTGTRSPSSISRYCCRSASSAISCWSTAQHC</sequence>
<reference evidence="3" key="1">
    <citation type="journal article" date="2019" name="Int. J. Syst. Evol. Microbiol.">
        <title>The Global Catalogue of Microorganisms (GCM) 10K type strain sequencing project: providing services to taxonomists for standard genome sequencing and annotation.</title>
        <authorList>
            <consortium name="The Broad Institute Genomics Platform"/>
            <consortium name="The Broad Institute Genome Sequencing Center for Infectious Disease"/>
            <person name="Wu L."/>
            <person name="Ma J."/>
        </authorList>
    </citation>
    <scope>NUCLEOTIDE SEQUENCE [LARGE SCALE GENOMIC DNA]</scope>
    <source>
        <strain evidence="3">NBRC 111756</strain>
    </source>
</reference>
<protein>
    <recommendedName>
        <fullName evidence="4">Cache domain-containing protein</fullName>
    </recommendedName>
</protein>
<evidence type="ECO:0000313" key="3">
    <source>
        <dbReference type="Proteomes" id="UP001596422"/>
    </source>
</evidence>
<accession>A0ABW2A6V5</accession>
<keyword evidence="3" id="KW-1185">Reference proteome</keyword>
<comment type="caution">
    <text evidence="2">The sequence shown here is derived from an EMBL/GenBank/DDBJ whole genome shotgun (WGS) entry which is preliminary data.</text>
</comment>
<proteinExistence type="predicted"/>
<feature type="region of interest" description="Disordered" evidence="1">
    <location>
        <begin position="231"/>
        <end position="274"/>
    </location>
</feature>
<evidence type="ECO:0008006" key="4">
    <source>
        <dbReference type="Google" id="ProtNLM"/>
    </source>
</evidence>
<feature type="compositionally biased region" description="Polar residues" evidence="1">
    <location>
        <begin position="238"/>
        <end position="274"/>
    </location>
</feature>
<gene>
    <name evidence="2" type="ORF">ACFQDL_25945</name>
</gene>
<dbReference type="Proteomes" id="UP001596422">
    <property type="component" value="Unassembled WGS sequence"/>
</dbReference>
<evidence type="ECO:0000256" key="1">
    <source>
        <dbReference type="SAM" id="MobiDB-lite"/>
    </source>
</evidence>
<name>A0ABW2A6V5_9GAMM</name>
<dbReference type="EMBL" id="JBHSWE010000001">
    <property type="protein sequence ID" value="MFC6673143.1"/>
    <property type="molecule type" value="Genomic_DNA"/>
</dbReference>
<organism evidence="2 3">
    <name type="scientific">Marinobacterium aestuariivivens</name>
    <dbReference type="NCBI Taxonomy" id="1698799"/>
    <lineage>
        <taxon>Bacteria</taxon>
        <taxon>Pseudomonadati</taxon>
        <taxon>Pseudomonadota</taxon>
        <taxon>Gammaproteobacteria</taxon>
        <taxon>Oceanospirillales</taxon>
        <taxon>Oceanospirillaceae</taxon>
        <taxon>Marinobacterium</taxon>
    </lineage>
</organism>
<dbReference type="RefSeq" id="WP_379911533.1">
    <property type="nucleotide sequence ID" value="NZ_JBHSWE010000001.1"/>
</dbReference>
<evidence type="ECO:0000313" key="2">
    <source>
        <dbReference type="EMBL" id="MFC6673143.1"/>
    </source>
</evidence>